<name>A0A7X1C7M3_LISSE</name>
<dbReference type="GO" id="GO:0016740">
    <property type="term" value="F:transferase activity"/>
    <property type="evidence" value="ECO:0007669"/>
    <property type="project" value="UniProtKB-KW"/>
</dbReference>
<keyword evidence="4" id="KW-0598">Phosphotransferase system</keyword>
<protein>
    <submittedName>
        <fullName evidence="8">PTS cellobiose transporter subunit IIA</fullName>
    </submittedName>
    <submittedName>
        <fullName evidence="9">PTS lactose/cellobiose transporter subunit IIA</fullName>
    </submittedName>
</protein>
<reference evidence="8 10" key="1">
    <citation type="submission" date="2015-02" db="EMBL/GenBank/DDBJ databases">
        <title>Sequencing of Listeria spp. dairy environmental strains.</title>
        <authorList>
            <person name="Muhterem-Uyar M."/>
            <person name="Wagner M."/>
            <person name="Schmitz-Esser S."/>
            <person name="Stessl B."/>
        </authorList>
    </citation>
    <scope>NUCLEOTIDE SEQUENCE [LARGE SCALE GENOMIC DNA]</scope>
    <source>
        <strain evidence="8 10">7KSM</strain>
    </source>
</reference>
<evidence type="ECO:0000313" key="8">
    <source>
        <dbReference type="EMBL" id="KKD50384.1"/>
    </source>
</evidence>
<evidence type="ECO:0000256" key="5">
    <source>
        <dbReference type="PIRSR" id="PIRSR000699-1"/>
    </source>
</evidence>
<evidence type="ECO:0000256" key="7">
    <source>
        <dbReference type="PROSITE-ProRule" id="PRU00418"/>
    </source>
</evidence>
<dbReference type="Proteomes" id="UP000523362">
    <property type="component" value="Unassembled WGS sequence"/>
</dbReference>
<accession>A0A7X1C7M3</accession>
<evidence type="ECO:0000256" key="3">
    <source>
        <dbReference type="ARBA" id="ARBA00022679"/>
    </source>
</evidence>
<evidence type="ECO:0000256" key="2">
    <source>
        <dbReference type="ARBA" id="ARBA00022597"/>
    </source>
</evidence>
<feature type="active site" description="Tele-phosphohistidine intermediate" evidence="5">
    <location>
        <position position="77"/>
    </location>
</feature>
<dbReference type="PIRSF" id="PIRSF000699">
    <property type="entry name" value="PTS_IILac_III"/>
    <property type="match status" value="1"/>
</dbReference>
<gene>
    <name evidence="9" type="ORF">HB897_14200</name>
    <name evidence="8" type="ORF">UQ68_00675</name>
</gene>
<dbReference type="Pfam" id="PF02255">
    <property type="entry name" value="PTS_IIA"/>
    <property type="match status" value="1"/>
</dbReference>
<keyword evidence="6" id="KW-0479">Metal-binding</keyword>
<comment type="caution">
    <text evidence="9">The sequence shown here is derived from an EMBL/GenBank/DDBJ whole genome shotgun (WGS) entry which is preliminary data.</text>
</comment>
<dbReference type="PANTHER" id="PTHR34382">
    <property type="entry name" value="PTS SYSTEM N,N'-DIACETYLCHITOBIOSE-SPECIFIC EIIA COMPONENT"/>
    <property type="match status" value="1"/>
</dbReference>
<organism evidence="9 11">
    <name type="scientific">Listeria seeligeri</name>
    <dbReference type="NCBI Taxonomy" id="1640"/>
    <lineage>
        <taxon>Bacteria</taxon>
        <taxon>Bacillati</taxon>
        <taxon>Bacillota</taxon>
        <taxon>Bacilli</taxon>
        <taxon>Bacillales</taxon>
        <taxon>Listeriaceae</taxon>
        <taxon>Listeria</taxon>
    </lineage>
</organism>
<feature type="modified residue" description="Phosphohistidine; by HPr" evidence="7">
    <location>
        <position position="77"/>
    </location>
</feature>
<dbReference type="EMBL" id="JYOM01000001">
    <property type="protein sequence ID" value="KKD50384.1"/>
    <property type="molecule type" value="Genomic_DNA"/>
</dbReference>
<keyword evidence="1" id="KW-0813">Transport</keyword>
<dbReference type="AlphaFoldDB" id="A0A7X1C7M3"/>
<keyword evidence="2" id="KW-0762">Sugar transport</keyword>
<dbReference type="InterPro" id="IPR003188">
    <property type="entry name" value="PTS_IIA_lac/cel"/>
</dbReference>
<dbReference type="GO" id="GO:0009401">
    <property type="term" value="P:phosphoenolpyruvate-dependent sugar phosphotransferase system"/>
    <property type="evidence" value="ECO:0007669"/>
    <property type="project" value="UniProtKB-KW"/>
</dbReference>
<feature type="binding site" evidence="6">
    <location>
        <position position="80"/>
    </location>
    <ligand>
        <name>Mg(2+)</name>
        <dbReference type="ChEBI" id="CHEBI:18420"/>
        <note>ligand shared between all trimeric partners</note>
    </ligand>
</feature>
<evidence type="ECO:0000256" key="1">
    <source>
        <dbReference type="ARBA" id="ARBA00022448"/>
    </source>
</evidence>
<evidence type="ECO:0000256" key="4">
    <source>
        <dbReference type="ARBA" id="ARBA00022683"/>
    </source>
</evidence>
<keyword evidence="6" id="KW-0460">Magnesium</keyword>
<comment type="cofactor">
    <cofactor evidence="6">
        <name>Mg(2+)</name>
        <dbReference type="ChEBI" id="CHEBI:18420"/>
    </cofactor>
    <text evidence="6">Binds 1 Mg(2+) ion per trimer.</text>
</comment>
<keyword evidence="10" id="KW-1185">Reference proteome</keyword>
<dbReference type="PROSITE" id="PS51095">
    <property type="entry name" value="PTS_EIIA_TYPE_3"/>
    <property type="match status" value="1"/>
</dbReference>
<dbReference type="PANTHER" id="PTHR34382:SF7">
    <property type="entry name" value="PTS SYSTEM N,N'-DIACETYLCHITOBIOSE-SPECIFIC EIIA COMPONENT"/>
    <property type="match status" value="1"/>
</dbReference>
<dbReference type="RefSeq" id="WP_003749857.1">
    <property type="nucleotide sequence ID" value="NZ_CBCPLZ010000004.1"/>
</dbReference>
<reference evidence="9 11" key="2">
    <citation type="submission" date="2020-03" db="EMBL/GenBank/DDBJ databases">
        <title>Soil Listeria distribution.</title>
        <authorList>
            <person name="Liao J."/>
            <person name="Wiedmann M."/>
        </authorList>
    </citation>
    <scope>NUCLEOTIDE SEQUENCE [LARGE SCALE GENOMIC DNA]</scope>
    <source>
        <strain evidence="9 11">FSL L7-1560</strain>
    </source>
</reference>
<evidence type="ECO:0000313" key="10">
    <source>
        <dbReference type="Proteomes" id="UP000033536"/>
    </source>
</evidence>
<dbReference type="Gene3D" id="1.20.58.80">
    <property type="entry name" value="Phosphotransferase system, lactose/cellobiose-type IIA subunit"/>
    <property type="match status" value="1"/>
</dbReference>
<evidence type="ECO:0000256" key="6">
    <source>
        <dbReference type="PIRSR" id="PIRSR000699-2"/>
    </source>
</evidence>
<evidence type="ECO:0000313" key="9">
    <source>
        <dbReference type="EMBL" id="MBC1487381.1"/>
    </source>
</evidence>
<dbReference type="GeneID" id="32490668"/>
<dbReference type="OMA" id="HEAHAIQ"/>
<dbReference type="InterPro" id="IPR036542">
    <property type="entry name" value="PTS_IIA_lac/cel_sf"/>
</dbReference>
<evidence type="ECO:0000313" key="11">
    <source>
        <dbReference type="Proteomes" id="UP000523362"/>
    </source>
</evidence>
<dbReference type="EMBL" id="JAARRG010000017">
    <property type="protein sequence ID" value="MBC1487381.1"/>
    <property type="molecule type" value="Genomic_DNA"/>
</dbReference>
<proteinExistence type="predicted"/>
<dbReference type="GO" id="GO:0046872">
    <property type="term" value="F:metal ion binding"/>
    <property type="evidence" value="ECO:0007669"/>
    <property type="project" value="UniProtKB-KW"/>
</dbReference>
<sequence length="105" mass="11792">MNDKESQIAMELIFHSGNAKSTAMQAIMKAESDNIAEGKELIKQARKELHEAHAIQTNLMTAEINGEKVEKTILLIHAQDHFMAANLTIDLGERMINLHEKIVNK</sequence>
<dbReference type="SUPFAM" id="SSF46973">
    <property type="entry name" value="Enzyme IIa from lactose specific PTS, IIa-lac"/>
    <property type="match status" value="1"/>
</dbReference>
<dbReference type="Proteomes" id="UP000033536">
    <property type="component" value="Unassembled WGS sequence"/>
</dbReference>
<keyword evidence="3" id="KW-0808">Transferase</keyword>